<evidence type="ECO:0000256" key="1">
    <source>
        <dbReference type="SAM" id="Phobius"/>
    </source>
</evidence>
<comment type="caution">
    <text evidence="2">The sequence shown here is derived from an EMBL/GenBank/DDBJ whole genome shotgun (WGS) entry which is preliminary data.</text>
</comment>
<reference evidence="2" key="1">
    <citation type="submission" date="2017-08" db="EMBL/GenBank/DDBJ databases">
        <authorList>
            <person name="Alvarez-Ponce D."/>
            <person name="Weitzman C.L."/>
            <person name="Tillett R.L."/>
            <person name="Sandmeier F.C."/>
            <person name="Tracy C.R."/>
        </authorList>
    </citation>
    <scope>NUCLEOTIDE SEQUENCE [LARGE SCALE GENOMIC DNA]</scope>
    <source>
        <strain evidence="2">PS6</strain>
    </source>
</reference>
<keyword evidence="3" id="KW-1185">Reference proteome</keyword>
<protein>
    <submittedName>
        <fullName evidence="2">Uncharacterized protein</fullName>
    </submittedName>
</protein>
<evidence type="ECO:0000313" key="2">
    <source>
        <dbReference type="EMBL" id="PAF54778.1"/>
    </source>
</evidence>
<sequence length="149" mass="16989">MKTKQYKKLKTLAWWYLSMQIAIAFLFILLVAFVIDLAVTNLSENQLVISDTRTAFLVGAKFLAPLLLIVVCYIVYIVLAIILYIKLANFDYKGSFDTARTLVLISIFVLQLVLASIAAANIYRGIKEDMEDSEPEDYIEKAREIKNKQ</sequence>
<dbReference type="Proteomes" id="UP000217033">
    <property type="component" value="Unassembled WGS sequence"/>
</dbReference>
<keyword evidence="1" id="KW-0812">Transmembrane</keyword>
<keyword evidence="1" id="KW-0472">Membrane</keyword>
<feature type="transmembrane region" description="Helical" evidence="1">
    <location>
        <begin position="99"/>
        <end position="123"/>
    </location>
</feature>
<evidence type="ECO:0000313" key="3">
    <source>
        <dbReference type="Proteomes" id="UP000217033"/>
    </source>
</evidence>
<organism evidence="2 3">
    <name type="scientific">Mycoplasmopsis agassizii</name>
    <dbReference type="NCBI Taxonomy" id="33922"/>
    <lineage>
        <taxon>Bacteria</taxon>
        <taxon>Bacillati</taxon>
        <taxon>Mycoplasmatota</taxon>
        <taxon>Mycoplasmoidales</taxon>
        <taxon>Metamycoplasmataceae</taxon>
        <taxon>Mycoplasmopsis</taxon>
    </lineage>
</organism>
<keyword evidence="1" id="KW-1133">Transmembrane helix</keyword>
<dbReference type="EMBL" id="NQMN01000002">
    <property type="protein sequence ID" value="PAF54778.1"/>
    <property type="molecule type" value="Genomic_DNA"/>
</dbReference>
<feature type="transmembrane region" description="Helical" evidence="1">
    <location>
        <begin position="12"/>
        <end position="35"/>
    </location>
</feature>
<feature type="transmembrane region" description="Helical" evidence="1">
    <location>
        <begin position="62"/>
        <end position="87"/>
    </location>
</feature>
<dbReference type="RefSeq" id="WP_084232786.1">
    <property type="nucleotide sequence ID" value="NZ_FWXE01000015.1"/>
</dbReference>
<accession>A0ABX4H4R8</accession>
<proteinExistence type="predicted"/>
<gene>
    <name evidence="2" type="ORF">CJF60_03510</name>
</gene>
<name>A0ABX4H4R8_9BACT</name>